<evidence type="ECO:0000256" key="3">
    <source>
        <dbReference type="ARBA" id="ARBA00023203"/>
    </source>
</evidence>
<dbReference type="GO" id="GO:0007015">
    <property type="term" value="P:actin filament organization"/>
    <property type="evidence" value="ECO:0007669"/>
    <property type="project" value="TreeGrafter"/>
</dbReference>
<dbReference type="InterPro" id="IPR001609">
    <property type="entry name" value="Myosin_head_motor_dom-like"/>
</dbReference>
<evidence type="ECO:0000256" key="2">
    <source>
        <dbReference type="ARBA" id="ARBA00022840"/>
    </source>
</evidence>
<dbReference type="GO" id="GO:0051015">
    <property type="term" value="F:actin filament binding"/>
    <property type="evidence" value="ECO:0007669"/>
    <property type="project" value="TreeGrafter"/>
</dbReference>
<evidence type="ECO:0000259" key="5">
    <source>
        <dbReference type="PROSITE" id="PS51456"/>
    </source>
</evidence>
<dbReference type="GO" id="GO:0016459">
    <property type="term" value="C:myosin complex"/>
    <property type="evidence" value="ECO:0007669"/>
    <property type="project" value="UniProtKB-KW"/>
</dbReference>
<dbReference type="SUPFAM" id="SSF52540">
    <property type="entry name" value="P-loop containing nucleoside triphosphate hydrolases"/>
    <property type="match status" value="1"/>
</dbReference>
<dbReference type="EMBL" id="HACG01052648">
    <property type="protein sequence ID" value="CEK99519.1"/>
    <property type="molecule type" value="Transcribed_RNA"/>
</dbReference>
<sequence length="93" mass="10621">RTGRIGKDQKTLYEIKVNPLKSIRDSTSMFKTPSRGEVIELSKNKKQAEDERDATAKSLYERLFGWLVRKINDSLSSFRNPANIGILDICGFE</sequence>
<dbReference type="InterPro" id="IPR027417">
    <property type="entry name" value="P-loop_NTPase"/>
</dbReference>
<dbReference type="GO" id="GO:0005524">
    <property type="term" value="F:ATP binding"/>
    <property type="evidence" value="ECO:0007669"/>
    <property type="project" value="UniProtKB-KW"/>
</dbReference>
<dbReference type="PROSITE" id="PS51456">
    <property type="entry name" value="MYOSIN_MOTOR"/>
    <property type="match status" value="1"/>
</dbReference>
<evidence type="ECO:0000256" key="4">
    <source>
        <dbReference type="PROSITE-ProRule" id="PRU00782"/>
    </source>
</evidence>
<feature type="non-terminal residue" evidence="6">
    <location>
        <position position="93"/>
    </location>
</feature>
<dbReference type="AlphaFoldDB" id="A0A0B7C241"/>
<dbReference type="Gene3D" id="1.20.120.720">
    <property type="entry name" value="Myosin VI head, motor domain, U50 subdomain"/>
    <property type="match status" value="1"/>
</dbReference>
<dbReference type="PANTHER" id="PTHR13140">
    <property type="entry name" value="MYOSIN"/>
    <property type="match status" value="1"/>
</dbReference>
<comment type="similarity">
    <text evidence="4">Belongs to the TRAFAC class myosin-kinesin ATPase superfamily. Myosin family.</text>
</comment>
<keyword evidence="4" id="KW-0505">Motor protein</keyword>
<dbReference type="Pfam" id="PF00063">
    <property type="entry name" value="Myosin_head"/>
    <property type="match status" value="1"/>
</dbReference>
<keyword evidence="3 4" id="KW-0009">Actin-binding</keyword>
<evidence type="ECO:0000256" key="1">
    <source>
        <dbReference type="ARBA" id="ARBA00022741"/>
    </source>
</evidence>
<dbReference type="GO" id="GO:0005737">
    <property type="term" value="C:cytoplasm"/>
    <property type="evidence" value="ECO:0007669"/>
    <property type="project" value="TreeGrafter"/>
</dbReference>
<name>A0A0B7C241_9EUPU</name>
<dbReference type="PANTHER" id="PTHR13140:SF706">
    <property type="entry name" value="DILUTE CLASS UNCONVENTIONAL MYOSIN, ISOFORM C"/>
    <property type="match status" value="1"/>
</dbReference>
<feature type="domain" description="Myosin motor" evidence="5">
    <location>
        <begin position="1"/>
        <end position="93"/>
    </location>
</feature>
<organism evidence="6">
    <name type="scientific">Arion vulgaris</name>
    <dbReference type="NCBI Taxonomy" id="1028688"/>
    <lineage>
        <taxon>Eukaryota</taxon>
        <taxon>Metazoa</taxon>
        <taxon>Spiralia</taxon>
        <taxon>Lophotrochozoa</taxon>
        <taxon>Mollusca</taxon>
        <taxon>Gastropoda</taxon>
        <taxon>Heterobranchia</taxon>
        <taxon>Euthyneura</taxon>
        <taxon>Panpulmonata</taxon>
        <taxon>Eupulmonata</taxon>
        <taxon>Stylommatophora</taxon>
        <taxon>Helicina</taxon>
        <taxon>Arionoidea</taxon>
        <taxon>Arionidae</taxon>
        <taxon>Arion</taxon>
    </lineage>
</organism>
<comment type="caution">
    <text evidence="4">Lacks conserved residue(s) required for the propagation of feature annotation.</text>
</comment>
<keyword evidence="2" id="KW-0067">ATP-binding</keyword>
<keyword evidence="4" id="KW-0518">Myosin</keyword>
<dbReference type="GO" id="GO:0016020">
    <property type="term" value="C:membrane"/>
    <property type="evidence" value="ECO:0007669"/>
    <property type="project" value="TreeGrafter"/>
</dbReference>
<feature type="non-terminal residue" evidence="6">
    <location>
        <position position="1"/>
    </location>
</feature>
<proteinExistence type="inferred from homology"/>
<accession>A0A0B7C241</accession>
<evidence type="ECO:0000313" key="6">
    <source>
        <dbReference type="EMBL" id="CEK99519.1"/>
    </source>
</evidence>
<gene>
    <name evidence="6" type="primary">ORF221458</name>
</gene>
<protein>
    <recommendedName>
        <fullName evidence="5">Myosin motor domain-containing protein</fullName>
    </recommendedName>
</protein>
<reference evidence="6" key="1">
    <citation type="submission" date="2014-12" db="EMBL/GenBank/DDBJ databases">
        <title>Insight into the proteome of Arion vulgaris.</title>
        <authorList>
            <person name="Aradska J."/>
            <person name="Bulat T."/>
            <person name="Smidak R."/>
            <person name="Sarate P."/>
            <person name="Gangsoo J."/>
            <person name="Sialana F."/>
            <person name="Bilban M."/>
            <person name="Lubec G."/>
        </authorList>
    </citation>
    <scope>NUCLEOTIDE SEQUENCE</scope>
    <source>
        <tissue evidence="6">Skin</tissue>
    </source>
</reference>
<dbReference type="GO" id="GO:0000146">
    <property type="term" value="F:microfilament motor activity"/>
    <property type="evidence" value="ECO:0007669"/>
    <property type="project" value="TreeGrafter"/>
</dbReference>
<keyword evidence="1" id="KW-0547">Nucleotide-binding</keyword>